<accession>A0A5C5ZLN0</accession>
<comment type="caution">
    <text evidence="1">The sequence shown here is derived from an EMBL/GenBank/DDBJ whole genome shotgun (WGS) entry which is preliminary data.</text>
</comment>
<proteinExistence type="predicted"/>
<dbReference type="OrthoDB" id="273527at2"/>
<keyword evidence="2" id="KW-1185">Reference proteome</keyword>
<dbReference type="Proteomes" id="UP000316213">
    <property type="component" value="Unassembled WGS sequence"/>
</dbReference>
<dbReference type="AlphaFoldDB" id="A0A5C5ZLN0"/>
<evidence type="ECO:0000313" key="1">
    <source>
        <dbReference type="EMBL" id="TWT87887.1"/>
    </source>
</evidence>
<gene>
    <name evidence="1" type="ORF">Pla100_58360</name>
</gene>
<organism evidence="1 2">
    <name type="scientific">Neorhodopirellula pilleata</name>
    <dbReference type="NCBI Taxonomy" id="2714738"/>
    <lineage>
        <taxon>Bacteria</taxon>
        <taxon>Pseudomonadati</taxon>
        <taxon>Planctomycetota</taxon>
        <taxon>Planctomycetia</taxon>
        <taxon>Pirellulales</taxon>
        <taxon>Pirellulaceae</taxon>
        <taxon>Neorhodopirellula</taxon>
    </lineage>
</organism>
<name>A0A5C5ZLN0_9BACT</name>
<dbReference type="RefSeq" id="WP_146582260.1">
    <property type="nucleotide sequence ID" value="NZ_SJPM01000024.1"/>
</dbReference>
<dbReference type="EMBL" id="SJPM01000024">
    <property type="protein sequence ID" value="TWT87887.1"/>
    <property type="molecule type" value="Genomic_DNA"/>
</dbReference>
<protein>
    <submittedName>
        <fullName evidence="1">Uncharacterized protein</fullName>
    </submittedName>
</protein>
<evidence type="ECO:0000313" key="2">
    <source>
        <dbReference type="Proteomes" id="UP000316213"/>
    </source>
</evidence>
<reference evidence="1 2" key="1">
    <citation type="submission" date="2019-02" db="EMBL/GenBank/DDBJ databases">
        <title>Deep-cultivation of Planctomycetes and their phenomic and genomic characterization uncovers novel biology.</title>
        <authorList>
            <person name="Wiegand S."/>
            <person name="Jogler M."/>
            <person name="Boedeker C."/>
            <person name="Pinto D."/>
            <person name="Vollmers J."/>
            <person name="Rivas-Marin E."/>
            <person name="Kohn T."/>
            <person name="Peeters S.H."/>
            <person name="Heuer A."/>
            <person name="Rast P."/>
            <person name="Oberbeckmann S."/>
            <person name="Bunk B."/>
            <person name="Jeske O."/>
            <person name="Meyerdierks A."/>
            <person name="Storesund J.E."/>
            <person name="Kallscheuer N."/>
            <person name="Luecker S."/>
            <person name="Lage O.M."/>
            <person name="Pohl T."/>
            <person name="Merkel B.J."/>
            <person name="Hornburger P."/>
            <person name="Mueller R.-W."/>
            <person name="Bruemmer F."/>
            <person name="Labrenz M."/>
            <person name="Spormann A.M."/>
            <person name="Op Den Camp H."/>
            <person name="Overmann J."/>
            <person name="Amann R."/>
            <person name="Jetten M.S.M."/>
            <person name="Mascher T."/>
            <person name="Medema M.H."/>
            <person name="Devos D.P."/>
            <person name="Kaster A.-K."/>
            <person name="Ovreas L."/>
            <person name="Rohde M."/>
            <person name="Galperin M.Y."/>
            <person name="Jogler C."/>
        </authorList>
    </citation>
    <scope>NUCLEOTIDE SEQUENCE [LARGE SCALE GENOMIC DNA]</scope>
    <source>
        <strain evidence="1 2">Pla100</strain>
    </source>
</reference>
<sequence>MNSLTIGPREFLQQVRQLEGEVSSTNDQKAWYWRSTPRNSRLQALVNWPQRVLLSGIREATMDAAETESKDVGETKKRACGWLHSTQTKSTSSADVRIFAKLPSPDLKAFDVFVTAVSHEASKTGVEAWNKIFAYTDFDAMPLYVSILTLAATEEKNVDLPARRVFVERCRRSIRARGIADGLIEIVQDRTRSVPRRDQYLRTAHMVACLEEQTATKDYIKAAIAFEKLGDIRSALACVYRNTRYRLRDGQAKELDEDVRTLDIDEAGVDTMLAVLTATAPIKSSLPSRKALYRGVRRTLKKRGQLEYGLLDGLK</sequence>